<evidence type="ECO:0000313" key="5">
    <source>
        <dbReference type="Proteomes" id="UP000275078"/>
    </source>
</evidence>
<feature type="region of interest" description="Disordered" evidence="2">
    <location>
        <begin position="71"/>
        <end position="91"/>
    </location>
</feature>
<evidence type="ECO:0000313" key="4">
    <source>
        <dbReference type="EMBL" id="RPA87440.1"/>
    </source>
</evidence>
<sequence>MLSPRVIQSIRRTAPTAAAPTIINPGRILNLSSSDYSLTPQSDGTLAYKITTFTCPAPQCTSRFPSPDLLRRHHNERHHPGHPSSLYPTTQTEIKGRRAQVEDGIKSWSKEVKRQGLHESQHKAKRGREVPGCFVSWDKFEEEDPESIPQPRKRATGRIWPTKATEERQLQTTISRATRNTSALRVAENGRIWSTKTSTMEEKKEVSDIQSAFIDLRSPEPESQRTAPKIEKTVIDLLSDSSEGSDRNYRKGTRRNLTMAPLSTRMPSAVVRDDSVQSNGSVKRGIEDVSIEDDIEQRSPKRTKAQ</sequence>
<keyword evidence="1" id="KW-0862">Zinc</keyword>
<dbReference type="Proteomes" id="UP000275078">
    <property type="component" value="Unassembled WGS sequence"/>
</dbReference>
<dbReference type="PROSITE" id="PS50157">
    <property type="entry name" value="ZINC_FINGER_C2H2_2"/>
    <property type="match status" value="1"/>
</dbReference>
<dbReference type="EMBL" id="ML119646">
    <property type="protein sequence ID" value="RPA87440.1"/>
    <property type="molecule type" value="Genomic_DNA"/>
</dbReference>
<keyword evidence="1" id="KW-0863">Zinc-finger</keyword>
<evidence type="ECO:0000256" key="1">
    <source>
        <dbReference type="PROSITE-ProRule" id="PRU00042"/>
    </source>
</evidence>
<keyword evidence="5" id="KW-1185">Reference proteome</keyword>
<protein>
    <recommendedName>
        <fullName evidence="3">C2H2-type domain-containing protein</fullName>
    </recommendedName>
</protein>
<organism evidence="4 5">
    <name type="scientific">Ascobolus immersus RN42</name>
    <dbReference type="NCBI Taxonomy" id="1160509"/>
    <lineage>
        <taxon>Eukaryota</taxon>
        <taxon>Fungi</taxon>
        <taxon>Dikarya</taxon>
        <taxon>Ascomycota</taxon>
        <taxon>Pezizomycotina</taxon>
        <taxon>Pezizomycetes</taxon>
        <taxon>Pezizales</taxon>
        <taxon>Ascobolaceae</taxon>
        <taxon>Ascobolus</taxon>
    </lineage>
</organism>
<keyword evidence="1" id="KW-0479">Metal-binding</keyword>
<dbReference type="InterPro" id="IPR013087">
    <property type="entry name" value="Znf_C2H2_type"/>
</dbReference>
<feature type="domain" description="C2H2-type" evidence="3">
    <location>
        <begin position="53"/>
        <end position="83"/>
    </location>
</feature>
<feature type="region of interest" description="Disordered" evidence="2">
    <location>
        <begin position="239"/>
        <end position="306"/>
    </location>
</feature>
<dbReference type="AlphaFoldDB" id="A0A3N4ITC6"/>
<gene>
    <name evidence="4" type="ORF">BJ508DRAFT_410208</name>
</gene>
<reference evidence="4 5" key="1">
    <citation type="journal article" date="2018" name="Nat. Ecol. Evol.">
        <title>Pezizomycetes genomes reveal the molecular basis of ectomycorrhizal truffle lifestyle.</title>
        <authorList>
            <person name="Murat C."/>
            <person name="Payen T."/>
            <person name="Noel B."/>
            <person name="Kuo A."/>
            <person name="Morin E."/>
            <person name="Chen J."/>
            <person name="Kohler A."/>
            <person name="Krizsan K."/>
            <person name="Balestrini R."/>
            <person name="Da Silva C."/>
            <person name="Montanini B."/>
            <person name="Hainaut M."/>
            <person name="Levati E."/>
            <person name="Barry K.W."/>
            <person name="Belfiori B."/>
            <person name="Cichocki N."/>
            <person name="Clum A."/>
            <person name="Dockter R.B."/>
            <person name="Fauchery L."/>
            <person name="Guy J."/>
            <person name="Iotti M."/>
            <person name="Le Tacon F."/>
            <person name="Lindquist E.A."/>
            <person name="Lipzen A."/>
            <person name="Malagnac F."/>
            <person name="Mello A."/>
            <person name="Molinier V."/>
            <person name="Miyauchi S."/>
            <person name="Poulain J."/>
            <person name="Riccioni C."/>
            <person name="Rubini A."/>
            <person name="Sitrit Y."/>
            <person name="Splivallo R."/>
            <person name="Traeger S."/>
            <person name="Wang M."/>
            <person name="Zifcakova L."/>
            <person name="Wipf D."/>
            <person name="Zambonelli A."/>
            <person name="Paolocci F."/>
            <person name="Nowrousian M."/>
            <person name="Ottonello S."/>
            <person name="Baldrian P."/>
            <person name="Spatafora J.W."/>
            <person name="Henrissat B."/>
            <person name="Nagy L.G."/>
            <person name="Aury J.M."/>
            <person name="Wincker P."/>
            <person name="Grigoriev I.V."/>
            <person name="Bonfante P."/>
            <person name="Martin F.M."/>
        </authorList>
    </citation>
    <scope>NUCLEOTIDE SEQUENCE [LARGE SCALE GENOMIC DNA]</scope>
    <source>
        <strain evidence="4 5">RN42</strain>
    </source>
</reference>
<proteinExistence type="predicted"/>
<dbReference type="PROSITE" id="PS00028">
    <property type="entry name" value="ZINC_FINGER_C2H2_1"/>
    <property type="match status" value="1"/>
</dbReference>
<evidence type="ECO:0000256" key="2">
    <source>
        <dbReference type="SAM" id="MobiDB-lite"/>
    </source>
</evidence>
<evidence type="ECO:0000259" key="3">
    <source>
        <dbReference type="PROSITE" id="PS50157"/>
    </source>
</evidence>
<accession>A0A3N4ITC6</accession>
<feature type="compositionally biased region" description="Basic residues" evidence="2">
    <location>
        <begin position="71"/>
        <end position="81"/>
    </location>
</feature>
<dbReference type="GO" id="GO:0008270">
    <property type="term" value="F:zinc ion binding"/>
    <property type="evidence" value="ECO:0007669"/>
    <property type="project" value="UniProtKB-KW"/>
</dbReference>
<name>A0A3N4ITC6_ASCIM</name>